<proteinExistence type="predicted"/>
<feature type="region of interest" description="Disordered" evidence="1">
    <location>
        <begin position="45"/>
        <end position="74"/>
    </location>
</feature>
<dbReference type="Proteomes" id="UP001497516">
    <property type="component" value="Chromosome 3"/>
</dbReference>
<name>A0AAV2DHN2_9ROSI</name>
<keyword evidence="3" id="KW-1185">Reference proteome</keyword>
<feature type="compositionally biased region" description="Acidic residues" evidence="1">
    <location>
        <begin position="47"/>
        <end position="60"/>
    </location>
</feature>
<reference evidence="2 3" key="1">
    <citation type="submission" date="2024-04" db="EMBL/GenBank/DDBJ databases">
        <authorList>
            <person name="Fracassetti M."/>
        </authorList>
    </citation>
    <scope>NUCLEOTIDE SEQUENCE [LARGE SCALE GENOMIC DNA]</scope>
</reference>
<evidence type="ECO:0000313" key="3">
    <source>
        <dbReference type="Proteomes" id="UP001497516"/>
    </source>
</evidence>
<evidence type="ECO:0000256" key="1">
    <source>
        <dbReference type="SAM" id="MobiDB-lite"/>
    </source>
</evidence>
<dbReference type="AlphaFoldDB" id="A0AAV2DHN2"/>
<protein>
    <submittedName>
        <fullName evidence="2">Uncharacterized protein</fullName>
    </submittedName>
</protein>
<gene>
    <name evidence="2" type="ORF">LTRI10_LOCUS15376</name>
</gene>
<accession>A0AAV2DHN2</accession>
<evidence type="ECO:0000313" key="2">
    <source>
        <dbReference type="EMBL" id="CAL1373448.1"/>
    </source>
</evidence>
<dbReference type="EMBL" id="OZ034816">
    <property type="protein sequence ID" value="CAL1373448.1"/>
    <property type="molecule type" value="Genomic_DNA"/>
</dbReference>
<sequence>MDHDGLKIIQGCSNGFLSSFDAEDEFVLGRHAVNKFHEEQTAQEAIAAEEEGEGEKEDEGQVGQMSKYDDDLII</sequence>
<organism evidence="2 3">
    <name type="scientific">Linum trigynum</name>
    <dbReference type="NCBI Taxonomy" id="586398"/>
    <lineage>
        <taxon>Eukaryota</taxon>
        <taxon>Viridiplantae</taxon>
        <taxon>Streptophyta</taxon>
        <taxon>Embryophyta</taxon>
        <taxon>Tracheophyta</taxon>
        <taxon>Spermatophyta</taxon>
        <taxon>Magnoliopsida</taxon>
        <taxon>eudicotyledons</taxon>
        <taxon>Gunneridae</taxon>
        <taxon>Pentapetalae</taxon>
        <taxon>rosids</taxon>
        <taxon>fabids</taxon>
        <taxon>Malpighiales</taxon>
        <taxon>Linaceae</taxon>
        <taxon>Linum</taxon>
    </lineage>
</organism>